<comment type="caution">
    <text evidence="1">The sequence shown here is derived from an EMBL/GenBank/DDBJ whole genome shotgun (WGS) entry which is preliminary data.</text>
</comment>
<organism evidence="1 2">
    <name type="scientific">Vitis vinifera</name>
    <name type="common">Grape</name>
    <dbReference type="NCBI Taxonomy" id="29760"/>
    <lineage>
        <taxon>Eukaryota</taxon>
        <taxon>Viridiplantae</taxon>
        <taxon>Streptophyta</taxon>
        <taxon>Embryophyta</taxon>
        <taxon>Tracheophyta</taxon>
        <taxon>Spermatophyta</taxon>
        <taxon>Magnoliopsida</taxon>
        <taxon>eudicotyledons</taxon>
        <taxon>Gunneridae</taxon>
        <taxon>Pentapetalae</taxon>
        <taxon>rosids</taxon>
        <taxon>Vitales</taxon>
        <taxon>Vitaceae</taxon>
        <taxon>Viteae</taxon>
        <taxon>Vitis</taxon>
    </lineage>
</organism>
<dbReference type="Proteomes" id="UP000288805">
    <property type="component" value="Unassembled WGS sequence"/>
</dbReference>
<reference evidence="1 2" key="1">
    <citation type="journal article" date="2018" name="PLoS Genet.">
        <title>Population sequencing reveals clonal diversity and ancestral inbreeding in the grapevine cultivar Chardonnay.</title>
        <authorList>
            <person name="Roach M.J."/>
            <person name="Johnson D.L."/>
            <person name="Bohlmann J."/>
            <person name="van Vuuren H.J."/>
            <person name="Jones S.J."/>
            <person name="Pretorius I.S."/>
            <person name="Schmidt S.A."/>
            <person name="Borneman A.R."/>
        </authorList>
    </citation>
    <scope>NUCLEOTIDE SEQUENCE [LARGE SCALE GENOMIC DNA]</scope>
    <source>
        <strain evidence="2">cv. Chardonnay</strain>
        <tissue evidence="1">Leaf</tissue>
    </source>
</reference>
<evidence type="ECO:0000313" key="1">
    <source>
        <dbReference type="EMBL" id="RVW80920.1"/>
    </source>
</evidence>
<dbReference type="PANTHER" id="PTHR33835:SF2">
    <property type="entry name" value="LYSINE-TRNA LIGASE"/>
    <property type="match status" value="1"/>
</dbReference>
<protein>
    <submittedName>
        <fullName evidence="1">Uncharacterized protein</fullName>
    </submittedName>
</protein>
<dbReference type="InterPro" id="IPR025638">
    <property type="entry name" value="DUF4336"/>
</dbReference>
<accession>A0A438H8Q2</accession>
<dbReference type="EMBL" id="QGNW01000259">
    <property type="protein sequence ID" value="RVW80920.1"/>
    <property type="molecule type" value="Genomic_DNA"/>
</dbReference>
<proteinExistence type="predicted"/>
<evidence type="ECO:0000313" key="2">
    <source>
        <dbReference type="Proteomes" id="UP000288805"/>
    </source>
</evidence>
<sequence length="303" mass="34544">MVTVSSNQKSRAHLKRFDLWQVRVRDFGGILSKSEPNKPHHSQSLKKDSSVESRVVEDAIGGCCIQDVEQVAVKDCIWLFEQEQALAQQCLNKHSNDSYKAQIWRIWVHAPIAPTRSVFRKFPQAQIWVAPRQWSWPLNLPLEFFGIFRAKTLKDEDMSTPWASEIEQKVLSSPEVGIGPYVEVAFYHKRSRTLLVTDAVIFVPRQPPECISKESLLASAKNGWERMVLQILFLGPSNLLEPNASFAQMSQKLIVSPIVRDWIDRITQDWRFKRIIPAHFSAPINASGSDFLAAFAFLDDLTG</sequence>
<dbReference type="Pfam" id="PF14234">
    <property type="entry name" value="DUF4336"/>
    <property type="match status" value="2"/>
</dbReference>
<dbReference type="PANTHER" id="PTHR33835">
    <property type="entry name" value="YALI0C07656P"/>
    <property type="match status" value="1"/>
</dbReference>
<gene>
    <name evidence="1" type="ORF">CK203_037326</name>
</gene>
<name>A0A438H8Q2_VITVI</name>
<dbReference type="AlphaFoldDB" id="A0A438H8Q2"/>